<comment type="catalytic activity">
    <reaction evidence="3">
        <text>RX + glutathione = an S-substituted glutathione + a halide anion + H(+)</text>
        <dbReference type="Rhea" id="RHEA:16437"/>
        <dbReference type="ChEBI" id="CHEBI:15378"/>
        <dbReference type="ChEBI" id="CHEBI:16042"/>
        <dbReference type="ChEBI" id="CHEBI:17792"/>
        <dbReference type="ChEBI" id="CHEBI:57925"/>
        <dbReference type="ChEBI" id="CHEBI:90779"/>
        <dbReference type="EC" id="2.5.1.18"/>
    </reaction>
</comment>
<proteinExistence type="inferred from homology"/>
<accession>A0AB39IWZ0</accession>
<feature type="domain" description="GST C-terminal" evidence="6">
    <location>
        <begin position="86"/>
        <end position="213"/>
    </location>
</feature>
<dbReference type="PROSITE" id="PS50405">
    <property type="entry name" value="GST_CTER"/>
    <property type="match status" value="1"/>
</dbReference>
<dbReference type="GO" id="GO:0004364">
    <property type="term" value="F:glutathione transferase activity"/>
    <property type="evidence" value="ECO:0007669"/>
    <property type="project" value="UniProtKB-EC"/>
</dbReference>
<organism evidence="7">
    <name type="scientific">Dickeya oryzae</name>
    <dbReference type="NCBI Taxonomy" id="1240404"/>
    <lineage>
        <taxon>Bacteria</taxon>
        <taxon>Pseudomonadati</taxon>
        <taxon>Pseudomonadota</taxon>
        <taxon>Gammaproteobacteria</taxon>
        <taxon>Enterobacterales</taxon>
        <taxon>Pectobacteriaceae</taxon>
        <taxon>Dickeya</taxon>
    </lineage>
</organism>
<dbReference type="Pfam" id="PF02798">
    <property type="entry name" value="GST_N"/>
    <property type="match status" value="1"/>
</dbReference>
<dbReference type="AlphaFoldDB" id="A0AB39IWZ0"/>
<dbReference type="Gene3D" id="3.40.30.10">
    <property type="entry name" value="Glutaredoxin"/>
    <property type="match status" value="1"/>
</dbReference>
<dbReference type="InterPro" id="IPR036282">
    <property type="entry name" value="Glutathione-S-Trfase_C_sf"/>
</dbReference>
<feature type="domain" description="GST N-terminal" evidence="5">
    <location>
        <begin position="1"/>
        <end position="81"/>
    </location>
</feature>
<dbReference type="InterPro" id="IPR004046">
    <property type="entry name" value="GST_C"/>
</dbReference>
<comment type="similarity">
    <text evidence="4">Belongs to the GST superfamily.</text>
</comment>
<dbReference type="RefSeq" id="WP_226093573.1">
    <property type="nucleotide sequence ID" value="NZ_CP162670.1"/>
</dbReference>
<evidence type="ECO:0000259" key="5">
    <source>
        <dbReference type="PROSITE" id="PS50404"/>
    </source>
</evidence>
<dbReference type="InterPro" id="IPR040079">
    <property type="entry name" value="Glutathione_S-Trfase"/>
</dbReference>
<dbReference type="EC" id="2.5.1.18" evidence="1"/>
<dbReference type="InterPro" id="IPR036249">
    <property type="entry name" value="Thioredoxin-like_sf"/>
</dbReference>
<evidence type="ECO:0000256" key="4">
    <source>
        <dbReference type="RuleBase" id="RU003494"/>
    </source>
</evidence>
<gene>
    <name evidence="7" type="ORF">LF929_009075</name>
</gene>
<evidence type="ECO:0000256" key="2">
    <source>
        <dbReference type="ARBA" id="ARBA00022679"/>
    </source>
</evidence>
<dbReference type="Pfam" id="PF00043">
    <property type="entry name" value="GST_C"/>
    <property type="match status" value="1"/>
</dbReference>
<dbReference type="InterPro" id="IPR004045">
    <property type="entry name" value="Glutathione_S-Trfase_N"/>
</dbReference>
<evidence type="ECO:0000256" key="3">
    <source>
        <dbReference type="ARBA" id="ARBA00047960"/>
    </source>
</evidence>
<dbReference type="SUPFAM" id="SSF47616">
    <property type="entry name" value="GST C-terminal domain-like"/>
    <property type="match status" value="1"/>
</dbReference>
<dbReference type="EMBL" id="CP162670">
    <property type="protein sequence ID" value="XDL26318.1"/>
    <property type="molecule type" value="Genomic_DNA"/>
</dbReference>
<evidence type="ECO:0000256" key="1">
    <source>
        <dbReference type="ARBA" id="ARBA00012452"/>
    </source>
</evidence>
<protein>
    <recommendedName>
        <fullName evidence="1">glutathione transferase</fullName>
        <ecNumber evidence="1">2.5.1.18</ecNumber>
    </recommendedName>
</protein>
<dbReference type="SFLD" id="SFLDG01150">
    <property type="entry name" value="Main.1:_Beta-like"/>
    <property type="match status" value="1"/>
</dbReference>
<keyword evidence="2" id="KW-0808">Transferase</keyword>
<dbReference type="InterPro" id="IPR010987">
    <property type="entry name" value="Glutathione-S-Trfase_C-like"/>
</dbReference>
<reference evidence="7" key="1">
    <citation type="submission" date="2024-07" db="EMBL/GenBank/DDBJ databases">
        <authorList>
            <person name="Pedron J."/>
        </authorList>
    </citation>
    <scope>NUCLEOTIDE SEQUENCE</scope>
    <source>
        <strain evidence="7">A003-S1-M15</strain>
    </source>
</reference>
<name>A0AB39IWZ0_9GAMM</name>
<dbReference type="GeneID" id="302581821"/>
<dbReference type="SFLD" id="SFLDS00019">
    <property type="entry name" value="Glutathione_Transferase_(cytos"/>
    <property type="match status" value="1"/>
</dbReference>
<dbReference type="SUPFAM" id="SSF52833">
    <property type="entry name" value="Thioredoxin-like"/>
    <property type="match status" value="1"/>
</dbReference>
<dbReference type="PANTHER" id="PTHR44051">
    <property type="entry name" value="GLUTATHIONE S-TRANSFERASE-RELATED"/>
    <property type="match status" value="1"/>
</dbReference>
<dbReference type="PANTHER" id="PTHR44051:SF9">
    <property type="entry name" value="GLUTATHIONE S-TRANSFERASE 1"/>
    <property type="match status" value="1"/>
</dbReference>
<dbReference type="GO" id="GO:0004601">
    <property type="term" value="F:peroxidase activity"/>
    <property type="evidence" value="ECO:0007669"/>
    <property type="project" value="UniProtKB-ARBA"/>
</dbReference>
<dbReference type="SFLD" id="SFLDG00358">
    <property type="entry name" value="Main_(cytGST)"/>
    <property type="match status" value="1"/>
</dbReference>
<dbReference type="FunFam" id="3.40.30.10:FF:000156">
    <property type="entry name" value="Glutathione S-transferase 1"/>
    <property type="match status" value="1"/>
</dbReference>
<dbReference type="Gene3D" id="1.20.1050.10">
    <property type="match status" value="1"/>
</dbReference>
<sequence length="216" mass="24927">MIRVHHLNTSRSQRILWLLEELDVPYEVINYQRNKATMRAPASLRDIHPLGKAPVIEHDGKVLAETGLILEYLVATFGPHLAPPADSPDFWRYRYWMHYAEGSLMSAMLLKLVAYKMGPFGWSIRNMVNTQCNLHYDFLEQEAATSRWLAGDAFSAADIMMGFPLDIAAQRGWISPSRPHLWRLLEAMRARPAWQRAARYEYSPDTTHINPPTTHR</sequence>
<dbReference type="GO" id="GO:0005737">
    <property type="term" value="C:cytoplasm"/>
    <property type="evidence" value="ECO:0007669"/>
    <property type="project" value="UniProtKB-ARBA"/>
</dbReference>
<evidence type="ECO:0000313" key="7">
    <source>
        <dbReference type="EMBL" id="XDL26318.1"/>
    </source>
</evidence>
<dbReference type="PROSITE" id="PS50404">
    <property type="entry name" value="GST_NTER"/>
    <property type="match status" value="1"/>
</dbReference>
<evidence type="ECO:0000259" key="6">
    <source>
        <dbReference type="PROSITE" id="PS50405"/>
    </source>
</evidence>
<dbReference type="CDD" id="cd03046">
    <property type="entry name" value="GST_N_GTT1_like"/>
    <property type="match status" value="1"/>
</dbReference>